<evidence type="ECO:0000313" key="3">
    <source>
        <dbReference type="Proteomes" id="UP000667802"/>
    </source>
</evidence>
<dbReference type="Gene3D" id="3.40.50.300">
    <property type="entry name" value="P-loop containing nucleotide triphosphate hydrolases"/>
    <property type="match status" value="1"/>
</dbReference>
<dbReference type="EMBL" id="JAALHA020000004">
    <property type="protein sequence ID" value="MDR9895199.1"/>
    <property type="molecule type" value="Genomic_DNA"/>
</dbReference>
<comment type="caution">
    <text evidence="2">The sequence shown here is derived from an EMBL/GenBank/DDBJ whole genome shotgun (WGS) entry which is preliminary data.</text>
</comment>
<dbReference type="RefSeq" id="WP_208338781.1">
    <property type="nucleotide sequence ID" value="NZ_CAWQFN010000191.1"/>
</dbReference>
<dbReference type="PANTHER" id="PTHR47691">
    <property type="entry name" value="REGULATOR-RELATED"/>
    <property type="match status" value="1"/>
</dbReference>
<accession>A0AAP5I5P1</accession>
<name>A0AAP5I5P1_9CYAN</name>
<dbReference type="Proteomes" id="UP000667802">
    <property type="component" value="Unassembled WGS sequence"/>
</dbReference>
<dbReference type="PRINTS" id="PR00364">
    <property type="entry name" value="DISEASERSIST"/>
</dbReference>
<dbReference type="InterPro" id="IPR002182">
    <property type="entry name" value="NB-ARC"/>
</dbReference>
<proteinExistence type="predicted"/>
<evidence type="ECO:0000313" key="2">
    <source>
        <dbReference type="EMBL" id="MDR9895199.1"/>
    </source>
</evidence>
<dbReference type="PANTHER" id="PTHR47691:SF3">
    <property type="entry name" value="HTH-TYPE TRANSCRIPTIONAL REGULATOR RV0890C-RELATED"/>
    <property type="match status" value="1"/>
</dbReference>
<keyword evidence="3" id="KW-1185">Reference proteome</keyword>
<evidence type="ECO:0000259" key="1">
    <source>
        <dbReference type="Pfam" id="PF00931"/>
    </source>
</evidence>
<sequence length="522" mass="61106">MPRNSLKSSQRGKQLIKEAKKKLIQKHKTTDINRIVRKEASNILEPEKNYDNVLEEHYAVSLSTLRRFQEGKPITASTFKTFCEVLNLNWEDLAENETDANIDLSEAPFPVNFYGRTQELAELERFLIQQNSRLVLIYGMGGIGKSTLARHLVDRVASRYNRLIWLSLESAPPFQQILIRLLQLLSKGEQEEGFIDQIMQYLHQQRCLIVLDSWEEIIDNNSGAYKSYNVFVERVAKEPHRSSLLLLSRRKPDNIEILQGQFVYSKRILPLTQQEVKEFLSSEGLFGTDIEIERFSERYNNPWILKRIIQSIHNVFNGDISLFVNNNEFSIVLDELTTVFLDQQFETLSQAEINLIYWVAIRRNTALWDQLVQDSKEIFTYQQLFENVNSLIGKHSLISKNTQEIPVIYILEPVILKYSLNRFVKENYVQINQIFETKNINGYELFLTHRFITQYPKDEELNQEQTRRIVTPLQRMLAANFRSQQKLENQLTQILSMLKDKELSHSCGYQNISQLISACQQI</sequence>
<gene>
    <name evidence="2" type="ORF">G7B40_011560</name>
</gene>
<dbReference type="SUPFAM" id="SSF52540">
    <property type="entry name" value="P-loop containing nucleoside triphosphate hydrolases"/>
    <property type="match status" value="1"/>
</dbReference>
<organism evidence="2 3">
    <name type="scientific">Aetokthonos hydrillicola Thurmond2011</name>
    <dbReference type="NCBI Taxonomy" id="2712845"/>
    <lineage>
        <taxon>Bacteria</taxon>
        <taxon>Bacillati</taxon>
        <taxon>Cyanobacteriota</taxon>
        <taxon>Cyanophyceae</taxon>
        <taxon>Nostocales</taxon>
        <taxon>Hapalosiphonaceae</taxon>
        <taxon>Aetokthonos</taxon>
    </lineage>
</organism>
<protein>
    <submittedName>
        <fullName evidence="2">NB-ARC domain-containing protein</fullName>
    </submittedName>
</protein>
<feature type="domain" description="NB-ARC" evidence="1">
    <location>
        <begin position="118"/>
        <end position="216"/>
    </location>
</feature>
<dbReference type="GO" id="GO:0043531">
    <property type="term" value="F:ADP binding"/>
    <property type="evidence" value="ECO:0007669"/>
    <property type="project" value="InterPro"/>
</dbReference>
<reference evidence="3" key="1">
    <citation type="journal article" date="2021" name="Science">
        <title>Hunting the eagle killer: A cyanobacterial neurotoxin causes vacuolar myelinopathy.</title>
        <authorList>
            <person name="Breinlinger S."/>
            <person name="Phillips T.J."/>
            <person name="Haram B.N."/>
            <person name="Mares J."/>
            <person name="Martinez Yerena J.A."/>
            <person name="Hrouzek P."/>
            <person name="Sobotka R."/>
            <person name="Henderson W.M."/>
            <person name="Schmieder P."/>
            <person name="Williams S.M."/>
            <person name="Lauderdale J.D."/>
            <person name="Wilde H.D."/>
            <person name="Gerrin W."/>
            <person name="Kust A."/>
            <person name="Washington J.W."/>
            <person name="Wagner C."/>
            <person name="Geier B."/>
            <person name="Liebeke M."/>
            <person name="Enke H."/>
            <person name="Niedermeyer T.H.J."/>
            <person name="Wilde S.B."/>
        </authorList>
    </citation>
    <scope>NUCLEOTIDE SEQUENCE [LARGE SCALE GENOMIC DNA]</scope>
    <source>
        <strain evidence="3">Thurmond2011</strain>
    </source>
</reference>
<dbReference type="InterPro" id="IPR027417">
    <property type="entry name" value="P-loop_NTPase"/>
</dbReference>
<dbReference type="Pfam" id="PF00931">
    <property type="entry name" value="NB-ARC"/>
    <property type="match status" value="1"/>
</dbReference>
<dbReference type="AlphaFoldDB" id="A0AAP5I5P1"/>